<feature type="region of interest" description="Disordered" evidence="2">
    <location>
        <begin position="40"/>
        <end position="85"/>
    </location>
</feature>
<sequence length="885" mass="100120">MSFWPFGQNLNNSNVNKILDEYFSVLRSLEKSNPAVAASVQRNFSSNSEETGSRGPDEISSVDLNESNGVESRSESECESSTVSSGIDLQEGDIVVTIQTLNSSYIERLLEEPELLNELTRQNSNLLDFICFGFFYDSKSNLKVQHLDYLIDEMLDCMDKASDEVSGDNGQSVLKVDNVEEEGKNSNDDSAENSDSENNEQKYLGRANLISEIFSLDIWLITESLIKDDANLSKIWCILKHPNLRSENSSLVPIFLKINLNLLNSRKDQYLNFIRSKNDLVDDMLKHVDISTLMDFLLKCIATDKIEAPTGIIELVEDQELIPKCLQFLDDPKYGPDIQACAGDFLKALIAISANAPLDDMSIGPNCLTRQLASLDSIKKFVDIIVKRRGSALNITVSIVIELIRKNNSDYDQVNLLTTTLEANPPSNRDPIYLGYMLRHFAESLPSLFQIILDGEKDTNKCLLENQLHERFQPLGFERFKIVELIAELLHCSNMGLMNSKKAVRIAYERDNARAQLEVRLQDALEDLRIEDRTNGDHTDQTDHGNKDDAQRSKTDGQNNDNGYDKNNYDNEVNENALVPENGEAEYQLSYATANSQVDNDDEEIDESFEIPYVNENQNLKLRKNPTIGDLFKIKLYDTQVLPKIIELFLSHPWNNFWHNVIFDIIQQIFNGRMDFSYNSFLVYSLFNLSGSRKFMPKEVAGVTEIKDFSLTKDFILQGYQNSYTFYEKKHTNLGYMGHLVLIAEEVVKFSKLYKVELISPDIYETLNDQSWRFYAEDVLNDTRLMYSKILGGGNYVDDGNGNIIPHLPQAPAQTGDPQGADESGSELKAGELINVERLEEQLGLATESDLHEKLRDLLIANSQSEIDKKNKANGVIILGPPAQS</sequence>
<keyword evidence="4" id="KW-1185">Reference proteome</keyword>
<evidence type="ECO:0000256" key="2">
    <source>
        <dbReference type="SAM" id="MobiDB-lite"/>
    </source>
</evidence>
<comment type="similarity">
    <text evidence="1">Belongs to the SAPS family.</text>
</comment>
<dbReference type="PANTHER" id="PTHR12634:SF14">
    <property type="entry name" value="SIT4-ASSOCIATING PROTEIN SAP155-RELATED"/>
    <property type="match status" value="1"/>
</dbReference>
<feature type="region of interest" description="Disordered" evidence="2">
    <location>
        <begin position="162"/>
        <end position="198"/>
    </location>
</feature>
<dbReference type="InterPro" id="IPR007587">
    <property type="entry name" value="SAPS"/>
</dbReference>
<dbReference type="Pfam" id="PF04499">
    <property type="entry name" value="SAPS"/>
    <property type="match status" value="1"/>
</dbReference>
<accession>A0A7H9HRY6</accession>
<organism evidence="3 4">
    <name type="scientific">Torulaspora globosa</name>
    <dbReference type="NCBI Taxonomy" id="48254"/>
    <lineage>
        <taxon>Eukaryota</taxon>
        <taxon>Fungi</taxon>
        <taxon>Dikarya</taxon>
        <taxon>Ascomycota</taxon>
        <taxon>Saccharomycotina</taxon>
        <taxon>Saccharomycetes</taxon>
        <taxon>Saccharomycetales</taxon>
        <taxon>Saccharomycetaceae</taxon>
        <taxon>Torulaspora</taxon>
    </lineage>
</organism>
<dbReference type="GO" id="GO:0005829">
    <property type="term" value="C:cytosol"/>
    <property type="evidence" value="ECO:0007669"/>
    <property type="project" value="TreeGrafter"/>
</dbReference>
<dbReference type="OrthoDB" id="295029at2759"/>
<feature type="compositionally biased region" description="Acidic residues" evidence="2">
    <location>
        <begin position="189"/>
        <end position="198"/>
    </location>
</feature>
<feature type="compositionally biased region" description="Basic and acidic residues" evidence="2">
    <location>
        <begin position="177"/>
        <end position="187"/>
    </location>
</feature>
<dbReference type="AlphaFoldDB" id="A0A7H9HRY6"/>
<feature type="compositionally biased region" description="Polar residues" evidence="2">
    <location>
        <begin position="40"/>
        <end position="50"/>
    </location>
</feature>
<dbReference type="PANTHER" id="PTHR12634">
    <property type="entry name" value="SIT4 YEAST -ASSOCIATING PROTEIN-RELATED"/>
    <property type="match status" value="1"/>
</dbReference>
<evidence type="ECO:0000313" key="4">
    <source>
        <dbReference type="Proteomes" id="UP000510647"/>
    </source>
</evidence>
<proteinExistence type="inferred from homology"/>
<dbReference type="GO" id="GO:0019888">
    <property type="term" value="F:protein phosphatase regulator activity"/>
    <property type="evidence" value="ECO:0007669"/>
    <property type="project" value="TreeGrafter"/>
</dbReference>
<gene>
    <name evidence="3" type="ORF">HG537_0D00530</name>
</gene>
<dbReference type="GO" id="GO:0019903">
    <property type="term" value="F:protein phosphatase binding"/>
    <property type="evidence" value="ECO:0007669"/>
    <property type="project" value="InterPro"/>
</dbReference>
<feature type="region of interest" description="Disordered" evidence="2">
    <location>
        <begin position="531"/>
        <end position="571"/>
    </location>
</feature>
<evidence type="ECO:0000313" key="3">
    <source>
        <dbReference type="EMBL" id="QLQ80053.1"/>
    </source>
</evidence>
<protein>
    <recommendedName>
        <fullName evidence="5">SAPS-domain-containing protein</fullName>
    </recommendedName>
</protein>
<dbReference type="GO" id="GO:0005634">
    <property type="term" value="C:nucleus"/>
    <property type="evidence" value="ECO:0007669"/>
    <property type="project" value="TreeGrafter"/>
</dbReference>
<dbReference type="EMBL" id="CP059270">
    <property type="protein sequence ID" value="QLQ80053.1"/>
    <property type="molecule type" value="Genomic_DNA"/>
</dbReference>
<evidence type="ECO:0000256" key="1">
    <source>
        <dbReference type="ARBA" id="ARBA00006180"/>
    </source>
</evidence>
<reference evidence="3 4" key="1">
    <citation type="submission" date="2020-06" db="EMBL/GenBank/DDBJ databases">
        <title>The yeast mating-type switching endonuclease HO is a domesticated member of an unorthodox homing genetic element family.</title>
        <authorList>
            <person name="Coughlan A.Y."/>
            <person name="Lombardi L."/>
            <person name="Braun-Galleani S."/>
            <person name="Martos A.R."/>
            <person name="Galeote V."/>
            <person name="Bigey F."/>
            <person name="Dequin S."/>
            <person name="Byrne K.P."/>
            <person name="Wolfe K.H."/>
        </authorList>
    </citation>
    <scope>NUCLEOTIDE SEQUENCE [LARGE SCALE GENOMIC DNA]</scope>
    <source>
        <strain evidence="3 4">CBS2947</strain>
    </source>
</reference>
<evidence type="ECO:0008006" key="5">
    <source>
        <dbReference type="Google" id="ProtNLM"/>
    </source>
</evidence>
<feature type="compositionally biased region" description="Basic and acidic residues" evidence="2">
    <location>
        <begin position="531"/>
        <end position="555"/>
    </location>
</feature>
<name>A0A7H9HRY6_9SACH</name>
<dbReference type="Proteomes" id="UP000510647">
    <property type="component" value="Chromosome 4"/>
</dbReference>